<reference evidence="1 2" key="1">
    <citation type="submission" date="2020-02" db="EMBL/GenBank/DDBJ databases">
        <authorList>
            <person name="Chen W.-M."/>
        </authorList>
    </citation>
    <scope>NUCLEOTIDE SEQUENCE [LARGE SCALE GENOMIC DNA]</scope>
    <source>
        <strain evidence="1 2">KMS-5</strain>
    </source>
</reference>
<accession>A0A6M0QMX3</accession>
<keyword evidence="2" id="KW-1185">Reference proteome</keyword>
<comment type="caution">
    <text evidence="1">The sequence shown here is derived from an EMBL/GenBank/DDBJ whole genome shotgun (WGS) entry which is preliminary data.</text>
</comment>
<evidence type="ECO:0000313" key="1">
    <source>
        <dbReference type="EMBL" id="NEY88707.1"/>
    </source>
</evidence>
<name>A0A6M0QMX3_9RHOB</name>
<gene>
    <name evidence="1" type="ORF">G4Z14_00205</name>
</gene>
<proteinExistence type="predicted"/>
<protein>
    <submittedName>
        <fullName evidence="1">Antifreeze protein</fullName>
    </submittedName>
</protein>
<dbReference type="AlphaFoldDB" id="A0A6M0QMX3"/>
<dbReference type="RefSeq" id="WP_164622730.1">
    <property type="nucleotide sequence ID" value="NZ_JAAIVJ010000001.1"/>
</dbReference>
<dbReference type="Proteomes" id="UP000477782">
    <property type="component" value="Unassembled WGS sequence"/>
</dbReference>
<organism evidence="1 2">
    <name type="scientific">Tabrizicola oligotrophica</name>
    <dbReference type="NCBI Taxonomy" id="2710650"/>
    <lineage>
        <taxon>Bacteria</taxon>
        <taxon>Pseudomonadati</taxon>
        <taxon>Pseudomonadota</taxon>
        <taxon>Alphaproteobacteria</taxon>
        <taxon>Rhodobacterales</taxon>
        <taxon>Paracoccaceae</taxon>
        <taxon>Tabrizicola</taxon>
    </lineage>
</organism>
<evidence type="ECO:0000313" key="2">
    <source>
        <dbReference type="Proteomes" id="UP000477782"/>
    </source>
</evidence>
<dbReference type="EMBL" id="JAAIVJ010000001">
    <property type="protein sequence ID" value="NEY88707.1"/>
    <property type="molecule type" value="Genomic_DNA"/>
</dbReference>
<sequence length="102" mass="10681">MFLPSPFDYWRASLEAGQILVESQMVIGLRLAGFAGCWPIGQGEAGRMIGEKLTAGVLAGQAAMRAGLAGGSPAEIALAAMQPVRRRTRANARRLSQRAGAA</sequence>